<feature type="domain" description="AMP-binding enzyme C-terminal" evidence="20">
    <location>
        <begin position="489"/>
        <end position="565"/>
    </location>
</feature>
<feature type="domain" description="AMP-dependent synthetase/ligase" evidence="19">
    <location>
        <begin position="57"/>
        <end position="365"/>
    </location>
</feature>
<dbReference type="FunFam" id="3.40.50.12780:FF:000005">
    <property type="entry name" value="Solute carrier family 27 member 6"/>
    <property type="match status" value="1"/>
</dbReference>
<comment type="similarity">
    <text evidence="2">Belongs to the ATP-dependent AMP-binding enzyme family.</text>
</comment>
<comment type="caution">
    <text evidence="21">The sequence shown here is derived from an EMBL/GenBank/DDBJ whole genome shotgun (WGS) entry which is preliminary data.</text>
</comment>
<evidence type="ECO:0000256" key="6">
    <source>
        <dbReference type="ARBA" id="ARBA00022692"/>
    </source>
</evidence>
<dbReference type="GO" id="GO:0004467">
    <property type="term" value="F:long-chain fatty acid-CoA ligase activity"/>
    <property type="evidence" value="ECO:0007669"/>
    <property type="project" value="UniProtKB-EC"/>
</dbReference>
<reference evidence="21 22" key="1">
    <citation type="submission" date="2024-06" db="EMBL/GenBank/DDBJ databases">
        <authorList>
            <person name="Pan Q."/>
            <person name="Wen M."/>
            <person name="Jouanno E."/>
            <person name="Zahm M."/>
            <person name="Klopp C."/>
            <person name="Cabau C."/>
            <person name="Louis A."/>
            <person name="Berthelot C."/>
            <person name="Parey E."/>
            <person name="Roest Crollius H."/>
            <person name="Montfort J."/>
            <person name="Robinson-Rechavi M."/>
            <person name="Bouchez O."/>
            <person name="Lampietro C."/>
            <person name="Lopez Roques C."/>
            <person name="Donnadieu C."/>
            <person name="Postlethwait J."/>
            <person name="Bobe J."/>
            <person name="Verreycken H."/>
            <person name="Guiguen Y."/>
        </authorList>
    </citation>
    <scope>NUCLEOTIDE SEQUENCE [LARGE SCALE GENOMIC DNA]</scope>
    <source>
        <strain evidence="21">Up_M1</strain>
        <tissue evidence="21">Testis</tissue>
    </source>
</reference>
<keyword evidence="3" id="KW-0813">Transport</keyword>
<dbReference type="InterPro" id="IPR045851">
    <property type="entry name" value="AMP-bd_C_sf"/>
</dbReference>
<evidence type="ECO:0000313" key="21">
    <source>
        <dbReference type="EMBL" id="KAL0968673.1"/>
    </source>
</evidence>
<keyword evidence="9 18" id="KW-1133">Transmembrane helix</keyword>
<dbReference type="Gene3D" id="3.40.50.12780">
    <property type="entry name" value="N-terminal domain of ligase-like"/>
    <property type="match status" value="1"/>
</dbReference>
<dbReference type="Proteomes" id="UP001557470">
    <property type="component" value="Unassembled WGS sequence"/>
</dbReference>
<name>A0ABD0WFL2_UMBPY</name>
<comment type="subcellular location">
    <subcellularLocation>
        <location evidence="1">Cell membrane</location>
        <topology evidence="1">Multi-pass membrane protein</topology>
    </subcellularLocation>
</comment>
<dbReference type="NCBIfam" id="NF006134">
    <property type="entry name" value="PRK08279.1"/>
    <property type="match status" value="1"/>
</dbReference>
<dbReference type="EC" id="6.2.1.3" evidence="14"/>
<dbReference type="PANTHER" id="PTHR43107">
    <property type="entry name" value="LONG-CHAIN FATTY ACID TRANSPORT PROTEIN"/>
    <property type="match status" value="1"/>
</dbReference>
<dbReference type="InterPro" id="IPR025110">
    <property type="entry name" value="AMP-bd_C"/>
</dbReference>
<dbReference type="InterPro" id="IPR000873">
    <property type="entry name" value="AMP-dep_synth/lig_dom"/>
</dbReference>
<gene>
    <name evidence="21" type="ORF">UPYG_G00270040</name>
</gene>
<feature type="transmembrane region" description="Helical" evidence="18">
    <location>
        <begin position="112"/>
        <end position="130"/>
    </location>
</feature>
<evidence type="ECO:0000256" key="5">
    <source>
        <dbReference type="ARBA" id="ARBA00022598"/>
    </source>
</evidence>
<keyword evidence="12 18" id="KW-0472">Membrane</keyword>
<evidence type="ECO:0000256" key="1">
    <source>
        <dbReference type="ARBA" id="ARBA00004651"/>
    </source>
</evidence>
<dbReference type="SUPFAM" id="SSF56801">
    <property type="entry name" value="Acetyl-CoA synthetase-like"/>
    <property type="match status" value="1"/>
</dbReference>
<dbReference type="AlphaFoldDB" id="A0ABD0WFL2"/>
<keyword evidence="5" id="KW-0436">Ligase</keyword>
<evidence type="ECO:0000256" key="18">
    <source>
        <dbReference type="SAM" id="Phobius"/>
    </source>
</evidence>
<evidence type="ECO:0000313" key="22">
    <source>
        <dbReference type="Proteomes" id="UP001557470"/>
    </source>
</evidence>
<dbReference type="PROSITE" id="PS00455">
    <property type="entry name" value="AMP_BINDING"/>
    <property type="match status" value="1"/>
</dbReference>
<accession>A0ABD0WFL2</accession>
<comment type="catalytic activity">
    <reaction evidence="17">
        <text>tetracosanoate + ATP + CoA = tetracosanoyl-CoA + AMP + diphosphate</text>
        <dbReference type="Rhea" id="RHEA:33639"/>
        <dbReference type="ChEBI" id="CHEBI:30616"/>
        <dbReference type="ChEBI" id="CHEBI:31014"/>
        <dbReference type="ChEBI" id="CHEBI:33019"/>
        <dbReference type="ChEBI" id="CHEBI:57287"/>
        <dbReference type="ChEBI" id="CHEBI:65052"/>
        <dbReference type="ChEBI" id="CHEBI:456215"/>
    </reaction>
    <physiologicalReaction direction="left-to-right" evidence="17">
        <dbReference type="Rhea" id="RHEA:33640"/>
    </physiologicalReaction>
</comment>
<dbReference type="PANTHER" id="PTHR43107:SF4">
    <property type="entry name" value="LONG-CHAIN FATTY ACID TRANSPORT PROTEIN 2"/>
    <property type="match status" value="1"/>
</dbReference>
<evidence type="ECO:0000256" key="8">
    <source>
        <dbReference type="ARBA" id="ARBA00022832"/>
    </source>
</evidence>
<evidence type="ECO:0000259" key="20">
    <source>
        <dbReference type="Pfam" id="PF13193"/>
    </source>
</evidence>
<evidence type="ECO:0000256" key="9">
    <source>
        <dbReference type="ARBA" id="ARBA00022989"/>
    </source>
</evidence>
<organism evidence="21 22">
    <name type="scientific">Umbra pygmaea</name>
    <name type="common">Eastern mudminnow</name>
    <dbReference type="NCBI Taxonomy" id="75934"/>
    <lineage>
        <taxon>Eukaryota</taxon>
        <taxon>Metazoa</taxon>
        <taxon>Chordata</taxon>
        <taxon>Craniata</taxon>
        <taxon>Vertebrata</taxon>
        <taxon>Euteleostomi</taxon>
        <taxon>Actinopterygii</taxon>
        <taxon>Neopterygii</taxon>
        <taxon>Teleostei</taxon>
        <taxon>Protacanthopterygii</taxon>
        <taxon>Esociformes</taxon>
        <taxon>Umbridae</taxon>
        <taxon>Umbra</taxon>
    </lineage>
</organism>
<evidence type="ECO:0000256" key="15">
    <source>
        <dbReference type="ARBA" id="ARBA00036527"/>
    </source>
</evidence>
<evidence type="ECO:0000256" key="13">
    <source>
        <dbReference type="ARBA" id="ARBA00024484"/>
    </source>
</evidence>
<comment type="catalytic activity">
    <reaction evidence="13">
        <text>a long-chain fatty acid + ATP + CoA = a long-chain fatty acyl-CoA + AMP + diphosphate</text>
        <dbReference type="Rhea" id="RHEA:15421"/>
        <dbReference type="ChEBI" id="CHEBI:30616"/>
        <dbReference type="ChEBI" id="CHEBI:33019"/>
        <dbReference type="ChEBI" id="CHEBI:57287"/>
        <dbReference type="ChEBI" id="CHEBI:57560"/>
        <dbReference type="ChEBI" id="CHEBI:83139"/>
        <dbReference type="ChEBI" id="CHEBI:456215"/>
        <dbReference type="EC" id="6.2.1.3"/>
    </reaction>
    <physiologicalReaction direction="left-to-right" evidence="13">
        <dbReference type="Rhea" id="RHEA:15422"/>
    </physiologicalReaction>
</comment>
<sequence>MFVWVIVFNILLFVIFLYHRYPYFLQDVQYIINIFLVRYRLSKVREKNSTILDRFLESVKRHPNKPFILFEDESYSYLDADHQSNKVARVLLQHTDIKKGDIVAVFSGNQPFFLWIWLGLVKIGCSAAFLNNNMRSKSLLHCFSCSGANVLIAGEEFKEAVEEILPTLTEQNVTVFILADQCTTAGMESFTDKTSQASPEPIPADLRSNVTLLSPAVYIYTSGTTGLPKAAVLTHMKLQALSYRTFGVRFTDIFYLYLPLYHSAGFYAFIGSIERGSTIALRSKFSASHFWDDCRKFNVTVIQYIGETLRYLCNTPKKPNERSHRVRIAIGNGVRADVWREFLKRFGDISVKEVYASTEGNVGILNYAGKIGAVGRVNFLHKWIFPYAIIKYDIVREEPLRNSDGFCIKAKTGEAGLLVTQITQKAPFAGYARDLKQTEKKKLHDVFVKGDQYFNTGDLLWIDEENFIHFHDRIGDTFRWKGENVSTNEVSDILTMMPCVLEANVYGVTVPGHEGRAGMAAVRVKEGEQFDCTGTFRHVSSYLPAYARPRFIRIQDSLAVTGTFKHMKVRLVEEGFNPDGISDDLYLLDEKDKTYVPLTQMLYDSVLSGLIKL</sequence>
<dbReference type="GO" id="GO:0005886">
    <property type="term" value="C:plasma membrane"/>
    <property type="evidence" value="ECO:0007669"/>
    <property type="project" value="UniProtKB-SubCell"/>
</dbReference>
<evidence type="ECO:0000256" key="12">
    <source>
        <dbReference type="ARBA" id="ARBA00023136"/>
    </source>
</evidence>
<comment type="catalytic activity">
    <reaction evidence="15">
        <text>a very long-chain fatty acid + ATP + CoA = a very long-chain fatty acyl-CoA + AMP + diphosphate</text>
        <dbReference type="Rhea" id="RHEA:54536"/>
        <dbReference type="ChEBI" id="CHEBI:30616"/>
        <dbReference type="ChEBI" id="CHEBI:33019"/>
        <dbReference type="ChEBI" id="CHEBI:57287"/>
        <dbReference type="ChEBI" id="CHEBI:58950"/>
        <dbReference type="ChEBI" id="CHEBI:138261"/>
        <dbReference type="ChEBI" id="CHEBI:456215"/>
    </reaction>
    <physiologicalReaction direction="left-to-right" evidence="15">
        <dbReference type="Rhea" id="RHEA:54537"/>
    </physiologicalReaction>
</comment>
<dbReference type="FunFam" id="3.30.300.30:FF:000002">
    <property type="entry name" value="Long-chain fatty acid transport protein 1"/>
    <property type="match status" value="1"/>
</dbReference>
<evidence type="ECO:0000256" key="10">
    <source>
        <dbReference type="ARBA" id="ARBA00023055"/>
    </source>
</evidence>
<dbReference type="InterPro" id="IPR020845">
    <property type="entry name" value="AMP-binding_CS"/>
</dbReference>
<dbReference type="EMBL" id="JAGEUA010000008">
    <property type="protein sequence ID" value="KAL0968673.1"/>
    <property type="molecule type" value="Genomic_DNA"/>
</dbReference>
<keyword evidence="11" id="KW-0443">Lipid metabolism</keyword>
<dbReference type="Pfam" id="PF00501">
    <property type="entry name" value="AMP-binding"/>
    <property type="match status" value="1"/>
</dbReference>
<keyword evidence="7" id="KW-0547">Nucleotide-binding</keyword>
<dbReference type="InterPro" id="IPR042099">
    <property type="entry name" value="ANL_N_sf"/>
</dbReference>
<keyword evidence="6 18" id="KW-0812">Transmembrane</keyword>
<feature type="transmembrane region" description="Helical" evidence="18">
    <location>
        <begin position="6"/>
        <end position="25"/>
    </location>
</feature>
<evidence type="ECO:0000256" key="17">
    <source>
        <dbReference type="ARBA" id="ARBA00048666"/>
    </source>
</evidence>
<evidence type="ECO:0000259" key="19">
    <source>
        <dbReference type="Pfam" id="PF00501"/>
    </source>
</evidence>
<evidence type="ECO:0000256" key="7">
    <source>
        <dbReference type="ARBA" id="ARBA00022741"/>
    </source>
</evidence>
<evidence type="ECO:0000256" key="11">
    <source>
        <dbReference type="ARBA" id="ARBA00023098"/>
    </source>
</evidence>
<protein>
    <recommendedName>
        <fullName evidence="14">long-chain-fatty-acid--CoA ligase</fullName>
        <ecNumber evidence="14">6.2.1.3</ecNumber>
    </recommendedName>
    <alternativeName>
        <fullName evidence="16">Long-chain-fatty-acid--CoA ligase</fullName>
    </alternativeName>
</protein>
<evidence type="ECO:0000256" key="14">
    <source>
        <dbReference type="ARBA" id="ARBA00026121"/>
    </source>
</evidence>
<evidence type="ECO:0000256" key="2">
    <source>
        <dbReference type="ARBA" id="ARBA00006432"/>
    </source>
</evidence>
<dbReference type="Gene3D" id="3.30.300.30">
    <property type="match status" value="1"/>
</dbReference>
<keyword evidence="8" id="KW-0276">Fatty acid metabolism</keyword>
<evidence type="ECO:0000256" key="3">
    <source>
        <dbReference type="ARBA" id="ARBA00022448"/>
    </source>
</evidence>
<evidence type="ECO:0000256" key="16">
    <source>
        <dbReference type="ARBA" id="ARBA00041297"/>
    </source>
</evidence>
<dbReference type="GO" id="GO:0006869">
    <property type="term" value="P:lipid transport"/>
    <property type="evidence" value="ECO:0007669"/>
    <property type="project" value="UniProtKB-KW"/>
</dbReference>
<proteinExistence type="inferred from homology"/>
<dbReference type="GO" id="GO:0000166">
    <property type="term" value="F:nucleotide binding"/>
    <property type="evidence" value="ECO:0007669"/>
    <property type="project" value="UniProtKB-KW"/>
</dbReference>
<keyword evidence="22" id="KW-1185">Reference proteome</keyword>
<keyword evidence="10" id="KW-0445">Lipid transport</keyword>
<evidence type="ECO:0000256" key="4">
    <source>
        <dbReference type="ARBA" id="ARBA00022475"/>
    </source>
</evidence>
<keyword evidence="4" id="KW-1003">Cell membrane</keyword>
<dbReference type="Pfam" id="PF13193">
    <property type="entry name" value="AMP-binding_C"/>
    <property type="match status" value="1"/>
</dbReference>